<dbReference type="InterPro" id="IPR002762">
    <property type="entry name" value="CbiX-like"/>
</dbReference>
<dbReference type="InterPro" id="IPR050963">
    <property type="entry name" value="Sirohydro_Cobaltochel/CbiX"/>
</dbReference>
<evidence type="ECO:0000256" key="2">
    <source>
        <dbReference type="ARBA" id="ARBA00023239"/>
    </source>
</evidence>
<keyword evidence="2" id="KW-0456">Lyase</keyword>
<dbReference type="PANTHER" id="PTHR33542:SF3">
    <property type="entry name" value="SIROHYDROCHLORIN FERROCHELATASE, CHLOROPLASTIC"/>
    <property type="match status" value="1"/>
</dbReference>
<dbReference type="GO" id="GO:0046872">
    <property type="term" value="F:metal ion binding"/>
    <property type="evidence" value="ECO:0007669"/>
    <property type="project" value="UniProtKB-KW"/>
</dbReference>
<keyword evidence="1" id="KW-0479">Metal-binding</keyword>
<dbReference type="GO" id="GO:0016829">
    <property type="term" value="F:lyase activity"/>
    <property type="evidence" value="ECO:0007669"/>
    <property type="project" value="UniProtKB-KW"/>
</dbReference>
<name>A0A5M6D481_9BACT</name>
<comment type="caution">
    <text evidence="3">The sequence shown here is derived from an EMBL/GenBank/DDBJ whole genome shotgun (WGS) entry which is preliminary data.</text>
</comment>
<dbReference type="EMBL" id="VWOX01000013">
    <property type="protein sequence ID" value="KAA5540549.1"/>
    <property type="molecule type" value="Genomic_DNA"/>
</dbReference>
<proteinExistence type="predicted"/>
<dbReference type="Pfam" id="PF01903">
    <property type="entry name" value="CbiX"/>
    <property type="match status" value="2"/>
</dbReference>
<reference evidence="3 4" key="1">
    <citation type="submission" date="2019-08" db="EMBL/GenBank/DDBJ databases">
        <authorList>
            <person name="Dhanesh K."/>
            <person name="Kumar G."/>
            <person name="Sasikala C."/>
            <person name="Venkata Ramana C."/>
        </authorList>
    </citation>
    <scope>NUCLEOTIDE SEQUENCE [LARGE SCALE GENOMIC DNA]</scope>
    <source>
        <strain evidence="3 4">JC645</strain>
    </source>
</reference>
<organism evidence="3 4">
    <name type="scientific">Roseiconus nitratireducens</name>
    <dbReference type="NCBI Taxonomy" id="2605748"/>
    <lineage>
        <taxon>Bacteria</taxon>
        <taxon>Pseudomonadati</taxon>
        <taxon>Planctomycetota</taxon>
        <taxon>Planctomycetia</taxon>
        <taxon>Pirellulales</taxon>
        <taxon>Pirellulaceae</taxon>
        <taxon>Roseiconus</taxon>
    </lineage>
</organism>
<evidence type="ECO:0000313" key="3">
    <source>
        <dbReference type="EMBL" id="KAA5540549.1"/>
    </source>
</evidence>
<sequence length="251" mass="27126">MLLIGHGTRDETGTEEFLALADVLARRVAPLPVAPALLEFQKPTIREAWDSLVQCGATHIRVAPLLLFAAGHARQDIPAEISACAERTPGVIHSQSEPLSRAPSIVDLLVERITHTASDLSVDRRESVTLVMVGRGSHDPCAGSDMRVLGEVTARRAGFSNHAVAFYAMAEPRLPKVLDQVASDSRTQTVLVQPHLLFHGRLYDAIAGQVREAADRHPDVRFGMGGYLGATEEVAEAVRRRAFSPAMAESS</sequence>
<keyword evidence="4" id="KW-1185">Reference proteome</keyword>
<dbReference type="CDD" id="cd03414">
    <property type="entry name" value="CbiX_SirB_C"/>
    <property type="match status" value="1"/>
</dbReference>
<dbReference type="AlphaFoldDB" id="A0A5M6D481"/>
<gene>
    <name evidence="3" type="ORF">FYK55_21050</name>
</gene>
<dbReference type="PANTHER" id="PTHR33542">
    <property type="entry name" value="SIROHYDROCHLORIN FERROCHELATASE, CHLOROPLASTIC"/>
    <property type="match status" value="1"/>
</dbReference>
<protein>
    <submittedName>
        <fullName evidence="3">Sirohydrochlorin chelatase</fullName>
    </submittedName>
</protein>
<dbReference type="CDD" id="cd03416">
    <property type="entry name" value="CbiX_SirB_N"/>
    <property type="match status" value="1"/>
</dbReference>
<accession>A0A5M6D481</accession>
<dbReference type="SUPFAM" id="SSF53800">
    <property type="entry name" value="Chelatase"/>
    <property type="match status" value="2"/>
</dbReference>
<dbReference type="Proteomes" id="UP000324479">
    <property type="component" value="Unassembled WGS sequence"/>
</dbReference>
<dbReference type="Gene3D" id="3.40.50.1400">
    <property type="match status" value="2"/>
</dbReference>
<evidence type="ECO:0000256" key="1">
    <source>
        <dbReference type="ARBA" id="ARBA00022723"/>
    </source>
</evidence>
<evidence type="ECO:0000313" key="4">
    <source>
        <dbReference type="Proteomes" id="UP000324479"/>
    </source>
</evidence>